<reference evidence="3 4" key="1">
    <citation type="journal article" date="2011" name="Int. J. Syst. Evol. Microbiol.">
        <title>Description of Undibacterium oligocarboniphilum sp. nov., isolated from purified water, and Undibacterium pigrum strain CCUG 49012 as the type strain of Undibacterium parvum sp. nov., and emended descriptions of the genus Undibacterium and the species Undibacterium pigrum.</title>
        <authorList>
            <person name="Eder W."/>
            <person name="Wanner G."/>
            <person name="Ludwig W."/>
            <person name="Busse H.J."/>
            <person name="Ziemke-Kageler F."/>
            <person name="Lang E."/>
        </authorList>
    </citation>
    <scope>NUCLEOTIDE SEQUENCE [LARGE SCALE GENOMIC DNA]</scope>
    <source>
        <strain evidence="3 4">DSM 23061</strain>
    </source>
</reference>
<feature type="transmembrane region" description="Helical" evidence="1">
    <location>
        <begin position="187"/>
        <end position="205"/>
    </location>
</feature>
<feature type="transmembrane region" description="Helical" evidence="1">
    <location>
        <begin position="118"/>
        <end position="136"/>
    </location>
</feature>
<keyword evidence="1" id="KW-0812">Transmembrane</keyword>
<proteinExistence type="predicted"/>
<dbReference type="Pfam" id="PF01757">
    <property type="entry name" value="Acyl_transf_3"/>
    <property type="match status" value="1"/>
</dbReference>
<dbReference type="GO" id="GO:0016020">
    <property type="term" value="C:membrane"/>
    <property type="evidence" value="ECO:0007669"/>
    <property type="project" value="TreeGrafter"/>
</dbReference>
<dbReference type="PANTHER" id="PTHR23028:SF53">
    <property type="entry name" value="ACYL_TRANSF_3 DOMAIN-CONTAINING PROTEIN"/>
    <property type="match status" value="1"/>
</dbReference>
<dbReference type="PANTHER" id="PTHR23028">
    <property type="entry name" value="ACETYLTRANSFERASE"/>
    <property type="match status" value="1"/>
</dbReference>
<evidence type="ECO:0000259" key="2">
    <source>
        <dbReference type="Pfam" id="PF01757"/>
    </source>
</evidence>
<dbReference type="Proteomes" id="UP000275663">
    <property type="component" value="Chromosome"/>
</dbReference>
<keyword evidence="1" id="KW-0472">Membrane</keyword>
<keyword evidence="3" id="KW-0808">Transferase</keyword>
<dbReference type="InterPro" id="IPR002656">
    <property type="entry name" value="Acyl_transf_3_dom"/>
</dbReference>
<feature type="domain" description="Acyltransferase 3" evidence="2">
    <location>
        <begin position="12"/>
        <end position="331"/>
    </location>
</feature>
<feature type="transmembrane region" description="Helical" evidence="1">
    <location>
        <begin position="46"/>
        <end position="65"/>
    </location>
</feature>
<sequence length="364" mass="40203">MKLSSVTSGKNNNYNLIRILAALAVLAGHSFALLKQPEPLGQELGISLGSIAVDLFFIASGFLVTGSLLQRQSLREYLLARASRIYPALLIVVLLSVFVLGAVFTSLPLASYYSHPQIYYYLHKCLTLVTGAAYYLPGVFENNPYKGAVNGSLWTMVYEVKMYIFLGIFWAVCHVWKNQGLLLFRRLIVLLATGAGIFSLVHFFSGAEHCPADGLFFMFFSGAAYAVLKDRVMLSARVFWPLCLALLGSSMLSQQAFFLVYQVSLAYILFYLAYVPAGRIRKYNALGDYSYGVYIYAFPVQQSVIALFPGISVALLTLLSVSVTLMLAVLSWYLLEQPALAIKGRFIANNKPTKSLNLDPAPPV</sequence>
<feature type="transmembrane region" description="Helical" evidence="1">
    <location>
        <begin position="258"/>
        <end position="277"/>
    </location>
</feature>
<evidence type="ECO:0000313" key="3">
    <source>
        <dbReference type="EMBL" id="AZP12404.1"/>
    </source>
</evidence>
<feature type="transmembrane region" description="Helical" evidence="1">
    <location>
        <begin position="85"/>
        <end position="106"/>
    </location>
</feature>
<feature type="transmembrane region" description="Helical" evidence="1">
    <location>
        <begin position="16"/>
        <end position="34"/>
    </location>
</feature>
<feature type="transmembrane region" description="Helical" evidence="1">
    <location>
        <begin position="289"/>
        <end position="308"/>
    </location>
</feature>
<feature type="transmembrane region" description="Helical" evidence="1">
    <location>
        <begin position="211"/>
        <end position="228"/>
    </location>
</feature>
<keyword evidence="1" id="KW-1133">Transmembrane helix</keyword>
<dbReference type="RefSeq" id="WP_126127785.1">
    <property type="nucleotide sequence ID" value="NZ_CP034464.1"/>
</dbReference>
<organism evidence="3 4">
    <name type="scientific">Undibacterium parvum</name>
    <dbReference type="NCBI Taxonomy" id="401471"/>
    <lineage>
        <taxon>Bacteria</taxon>
        <taxon>Pseudomonadati</taxon>
        <taxon>Pseudomonadota</taxon>
        <taxon>Betaproteobacteria</taxon>
        <taxon>Burkholderiales</taxon>
        <taxon>Oxalobacteraceae</taxon>
        <taxon>Undibacterium</taxon>
    </lineage>
</organism>
<keyword evidence="4" id="KW-1185">Reference proteome</keyword>
<keyword evidence="3" id="KW-0012">Acyltransferase</keyword>
<accession>A0A3Q9BQZ1</accession>
<feature type="transmembrane region" description="Helical" evidence="1">
    <location>
        <begin position="156"/>
        <end position="175"/>
    </location>
</feature>
<feature type="transmembrane region" description="Helical" evidence="1">
    <location>
        <begin position="314"/>
        <end position="335"/>
    </location>
</feature>
<dbReference type="AlphaFoldDB" id="A0A3Q9BQZ1"/>
<dbReference type="OrthoDB" id="9767863at2"/>
<gene>
    <name evidence="3" type="ORF">EJN92_10565</name>
</gene>
<dbReference type="KEGG" id="upv:EJN92_10565"/>
<evidence type="ECO:0000313" key="4">
    <source>
        <dbReference type="Proteomes" id="UP000275663"/>
    </source>
</evidence>
<dbReference type="GO" id="GO:0000271">
    <property type="term" value="P:polysaccharide biosynthetic process"/>
    <property type="evidence" value="ECO:0007669"/>
    <property type="project" value="TreeGrafter"/>
</dbReference>
<protein>
    <submittedName>
        <fullName evidence="3">Acyltransferase</fullName>
    </submittedName>
</protein>
<dbReference type="InterPro" id="IPR050879">
    <property type="entry name" value="Acyltransferase_3"/>
</dbReference>
<evidence type="ECO:0000256" key="1">
    <source>
        <dbReference type="SAM" id="Phobius"/>
    </source>
</evidence>
<name>A0A3Q9BQZ1_9BURK</name>
<dbReference type="EMBL" id="CP034464">
    <property type="protein sequence ID" value="AZP12404.1"/>
    <property type="molecule type" value="Genomic_DNA"/>
</dbReference>
<dbReference type="GO" id="GO:0016747">
    <property type="term" value="F:acyltransferase activity, transferring groups other than amino-acyl groups"/>
    <property type="evidence" value="ECO:0007669"/>
    <property type="project" value="InterPro"/>
</dbReference>